<comment type="caution">
    <text evidence="1">The sequence shown here is derived from an EMBL/GenBank/DDBJ whole genome shotgun (WGS) entry which is preliminary data.</text>
</comment>
<evidence type="ECO:0000313" key="2">
    <source>
        <dbReference type="Proteomes" id="UP001434883"/>
    </source>
</evidence>
<sequence length="105" mass="11995">MLYVTQSESSFPPGLKGIIRAGCSITVKERFEQINGHNINTRLSRFLFKYHLIPQTTPGQCPEEMLGHSPKLQFDPLRPDVKGKMVNIKEKQKEACCNYESENII</sequence>
<keyword evidence="2" id="KW-1185">Reference proteome</keyword>
<dbReference type="Proteomes" id="UP001434883">
    <property type="component" value="Unassembled WGS sequence"/>
</dbReference>
<reference evidence="1 2" key="1">
    <citation type="submission" date="2021-06" db="EMBL/GenBank/DDBJ databases">
        <authorList>
            <person name="Palmer J.M."/>
        </authorList>
    </citation>
    <scope>NUCLEOTIDE SEQUENCE [LARGE SCALE GENOMIC DNA]</scope>
    <source>
        <strain evidence="1 2">XC_2019</strain>
        <tissue evidence="1">Muscle</tissue>
    </source>
</reference>
<gene>
    <name evidence="1" type="ORF">XENOCAPTIV_026134</name>
</gene>
<dbReference type="EMBL" id="JAHRIN010000641">
    <property type="protein sequence ID" value="MEQ2191302.1"/>
    <property type="molecule type" value="Genomic_DNA"/>
</dbReference>
<name>A0ABV0Q756_9TELE</name>
<proteinExistence type="predicted"/>
<protein>
    <submittedName>
        <fullName evidence="1">Uncharacterized protein</fullName>
    </submittedName>
</protein>
<organism evidence="1 2">
    <name type="scientific">Xenoophorus captivus</name>
    <dbReference type="NCBI Taxonomy" id="1517983"/>
    <lineage>
        <taxon>Eukaryota</taxon>
        <taxon>Metazoa</taxon>
        <taxon>Chordata</taxon>
        <taxon>Craniata</taxon>
        <taxon>Vertebrata</taxon>
        <taxon>Euteleostomi</taxon>
        <taxon>Actinopterygii</taxon>
        <taxon>Neopterygii</taxon>
        <taxon>Teleostei</taxon>
        <taxon>Neoteleostei</taxon>
        <taxon>Acanthomorphata</taxon>
        <taxon>Ovalentaria</taxon>
        <taxon>Atherinomorphae</taxon>
        <taxon>Cyprinodontiformes</taxon>
        <taxon>Goodeidae</taxon>
        <taxon>Xenoophorus</taxon>
    </lineage>
</organism>
<evidence type="ECO:0000313" key="1">
    <source>
        <dbReference type="EMBL" id="MEQ2191302.1"/>
    </source>
</evidence>
<accession>A0ABV0Q756</accession>